<gene>
    <name evidence="10" type="ORF">TRIADDRAFT_20863</name>
</gene>
<dbReference type="Proteomes" id="UP000009022">
    <property type="component" value="Unassembled WGS sequence"/>
</dbReference>
<keyword evidence="3 6" id="KW-0820">tRNA-binding</keyword>
<name>B3RNJ1_TRIAD</name>
<evidence type="ECO:0000256" key="7">
    <source>
        <dbReference type="SAM" id="Coils"/>
    </source>
</evidence>
<feature type="region of interest" description="Disordered" evidence="8">
    <location>
        <begin position="80"/>
        <end position="143"/>
    </location>
</feature>
<dbReference type="PROSITE" id="PS50886">
    <property type="entry name" value="TRBD"/>
    <property type="match status" value="1"/>
</dbReference>
<dbReference type="GeneID" id="6750511"/>
<dbReference type="eggNOG" id="KOG2241">
    <property type="taxonomic scope" value="Eukaryota"/>
</dbReference>
<feature type="compositionally biased region" description="Polar residues" evidence="8">
    <location>
        <begin position="84"/>
        <end position="96"/>
    </location>
</feature>
<evidence type="ECO:0000313" key="11">
    <source>
        <dbReference type="Proteomes" id="UP000009022"/>
    </source>
</evidence>
<reference evidence="10 11" key="1">
    <citation type="journal article" date="2008" name="Nature">
        <title>The Trichoplax genome and the nature of placozoans.</title>
        <authorList>
            <person name="Srivastava M."/>
            <person name="Begovic E."/>
            <person name="Chapman J."/>
            <person name="Putnam N.H."/>
            <person name="Hellsten U."/>
            <person name="Kawashima T."/>
            <person name="Kuo A."/>
            <person name="Mitros T."/>
            <person name="Salamov A."/>
            <person name="Carpenter M.L."/>
            <person name="Signorovitch A.Y."/>
            <person name="Moreno M.A."/>
            <person name="Kamm K."/>
            <person name="Grimwood J."/>
            <person name="Schmutz J."/>
            <person name="Shapiro H."/>
            <person name="Grigoriev I.V."/>
            <person name="Buss L.W."/>
            <person name="Schierwater B."/>
            <person name="Dellaporta S.L."/>
            <person name="Rokhsar D.S."/>
        </authorList>
    </citation>
    <scope>NUCLEOTIDE SEQUENCE [LARGE SCALE GENOMIC DNA]</scope>
    <source>
        <strain evidence="10 11">Grell-BS-1999</strain>
    </source>
</reference>
<dbReference type="CDD" id="cd02799">
    <property type="entry name" value="tRNA_bind_EMAP-II_like"/>
    <property type="match status" value="1"/>
</dbReference>
<dbReference type="Pfam" id="PF01588">
    <property type="entry name" value="tRNA_bind"/>
    <property type="match status" value="1"/>
</dbReference>
<dbReference type="GO" id="GO:0006412">
    <property type="term" value="P:translation"/>
    <property type="evidence" value="ECO:0007669"/>
    <property type="project" value="UniProtKB-KW"/>
</dbReference>
<dbReference type="OMA" id="NDECIAT"/>
<keyword evidence="7" id="KW-0175">Coiled coil</keyword>
<evidence type="ECO:0000256" key="4">
    <source>
        <dbReference type="ARBA" id="ARBA00022884"/>
    </source>
</evidence>
<dbReference type="PANTHER" id="PTHR11586:SF33">
    <property type="entry name" value="AMINOACYL TRNA SYNTHASE COMPLEX-INTERACTING MULTIFUNCTIONAL PROTEIN 1"/>
    <property type="match status" value="1"/>
</dbReference>
<dbReference type="KEGG" id="tad:TRIADDRAFT_20863"/>
<evidence type="ECO:0000256" key="8">
    <source>
        <dbReference type="SAM" id="MobiDB-lite"/>
    </source>
</evidence>
<organism evidence="10 11">
    <name type="scientific">Trichoplax adhaerens</name>
    <name type="common">Trichoplax reptans</name>
    <dbReference type="NCBI Taxonomy" id="10228"/>
    <lineage>
        <taxon>Eukaryota</taxon>
        <taxon>Metazoa</taxon>
        <taxon>Placozoa</taxon>
        <taxon>Uniplacotomia</taxon>
        <taxon>Trichoplacea</taxon>
        <taxon>Trichoplacidae</taxon>
        <taxon>Trichoplax</taxon>
    </lineage>
</organism>
<accession>B3RNJ1</accession>
<dbReference type="Gene3D" id="2.40.50.140">
    <property type="entry name" value="Nucleic acid-binding proteins"/>
    <property type="match status" value="1"/>
</dbReference>
<evidence type="ECO:0000256" key="6">
    <source>
        <dbReference type="PROSITE-ProRule" id="PRU00209"/>
    </source>
</evidence>
<feature type="coiled-coil region" evidence="7">
    <location>
        <begin position="6"/>
        <end position="67"/>
    </location>
</feature>
<dbReference type="EMBL" id="DS985242">
    <property type="protein sequence ID" value="EDV28031.1"/>
    <property type="molecule type" value="Genomic_DNA"/>
</dbReference>
<proteinExistence type="predicted"/>
<dbReference type="AlphaFoldDB" id="B3RNJ1"/>
<protein>
    <recommendedName>
        <fullName evidence="9">tRNA-binding domain-containing protein</fullName>
    </recommendedName>
</protein>
<dbReference type="HOGENOM" id="CLU_009710_6_1_1"/>
<dbReference type="SUPFAM" id="SSF50249">
    <property type="entry name" value="Nucleic acid-binding proteins"/>
    <property type="match status" value="1"/>
</dbReference>
<evidence type="ECO:0000256" key="2">
    <source>
        <dbReference type="ARBA" id="ARBA00022490"/>
    </source>
</evidence>
<dbReference type="PhylomeDB" id="B3RNJ1"/>
<evidence type="ECO:0000256" key="1">
    <source>
        <dbReference type="ARBA" id="ARBA00004496"/>
    </source>
</evidence>
<feature type="domain" description="TRNA-binding" evidence="9">
    <location>
        <begin position="145"/>
        <end position="246"/>
    </location>
</feature>
<comment type="subcellular location">
    <subcellularLocation>
        <location evidence="1">Cytoplasm</location>
    </subcellularLocation>
</comment>
<dbReference type="InterPro" id="IPR012340">
    <property type="entry name" value="NA-bd_OB-fold"/>
</dbReference>
<dbReference type="CTD" id="6750511"/>
<dbReference type="GO" id="GO:0005737">
    <property type="term" value="C:cytoplasm"/>
    <property type="evidence" value="ECO:0007669"/>
    <property type="project" value="UniProtKB-SubCell"/>
</dbReference>
<dbReference type="InParanoid" id="B3RNJ1"/>
<dbReference type="InterPro" id="IPR002547">
    <property type="entry name" value="tRNA-bd_dom"/>
</dbReference>
<dbReference type="STRING" id="10228.B3RNJ1"/>
<dbReference type="OrthoDB" id="197206at2759"/>
<evidence type="ECO:0000256" key="3">
    <source>
        <dbReference type="ARBA" id="ARBA00022555"/>
    </source>
</evidence>
<dbReference type="InterPro" id="IPR051270">
    <property type="entry name" value="Tyrosine-tRNA_ligase_regulator"/>
</dbReference>
<evidence type="ECO:0000259" key="9">
    <source>
        <dbReference type="PROSITE" id="PS50886"/>
    </source>
</evidence>
<keyword evidence="4 6" id="KW-0694">RNA-binding</keyword>
<feature type="compositionally biased region" description="Basic and acidic residues" evidence="8">
    <location>
        <begin position="115"/>
        <end position="136"/>
    </location>
</feature>
<sequence>MAALALRVCEQRASQAEEIVATLKRQLQLITSQATNSAGTAQTSQEVVRLQDENNSLTKQVEALKQRLCYLEIMNGKKQVQLPKVSSTATSSNKNDASPPKAAKTVEQSPTNPDNKGKPDQKKEKKQKKAEAETKKNAKNSKPIDISRLNLKIGHIVSVKKHPDADSLYVEEVNVGEESPRTIVSGLVRHIPIEGMQDRLAIFCCNLKPAKMRGILSQGMIMCASSPEKVEIINPPEGCVPGDRVVVEEYPGEPDTLLNPKKKIFEQIQPDLRTNDECIATYKGCKWTVKGKGICKAPTMAGFNIK</sequence>
<evidence type="ECO:0000256" key="5">
    <source>
        <dbReference type="ARBA" id="ARBA00022917"/>
    </source>
</evidence>
<dbReference type="RefSeq" id="XP_002109865.1">
    <property type="nucleotide sequence ID" value="XM_002109829.1"/>
</dbReference>
<dbReference type="FunFam" id="2.40.50.140:FF:000047">
    <property type="entry name" value="tyrosine--tRNA ligase, cytoplasmic isoform X2"/>
    <property type="match status" value="1"/>
</dbReference>
<dbReference type="GO" id="GO:0000049">
    <property type="term" value="F:tRNA binding"/>
    <property type="evidence" value="ECO:0007669"/>
    <property type="project" value="UniProtKB-UniRule"/>
</dbReference>
<dbReference type="PANTHER" id="PTHR11586">
    <property type="entry name" value="TRNA-AMINOACYLATION COFACTOR ARC1 FAMILY MEMBER"/>
    <property type="match status" value="1"/>
</dbReference>
<evidence type="ECO:0000313" key="10">
    <source>
        <dbReference type="EMBL" id="EDV28031.1"/>
    </source>
</evidence>
<keyword evidence="2" id="KW-0963">Cytoplasm</keyword>
<keyword evidence="11" id="KW-1185">Reference proteome</keyword>
<keyword evidence="5" id="KW-0648">Protein biosynthesis</keyword>